<comment type="similarity">
    <text evidence="1">Belongs to the leucine-binding protein family.</text>
</comment>
<reference evidence="5 6" key="1">
    <citation type="submission" date="2022-12" db="EMBL/GenBank/DDBJ databases">
        <title>Polyphasic characterization of Geotalea uranireducens NIT-SL11 newly isolated from a complex of sewage sludge and microbially reduced graphene oxide.</title>
        <authorList>
            <person name="Xie L."/>
            <person name="Yoshida N."/>
            <person name="Meng L."/>
        </authorList>
    </citation>
    <scope>NUCLEOTIDE SEQUENCE [LARGE SCALE GENOMIC DNA]</scope>
    <source>
        <strain evidence="5 6">NIT-SL11</strain>
    </source>
</reference>
<feature type="chain" id="PRO_5045078142" evidence="3">
    <location>
        <begin position="23"/>
        <end position="386"/>
    </location>
</feature>
<evidence type="ECO:0000256" key="1">
    <source>
        <dbReference type="ARBA" id="ARBA00010062"/>
    </source>
</evidence>
<evidence type="ECO:0000259" key="4">
    <source>
        <dbReference type="Pfam" id="PF13458"/>
    </source>
</evidence>
<evidence type="ECO:0000256" key="3">
    <source>
        <dbReference type="SAM" id="SignalP"/>
    </source>
</evidence>
<accession>A0ABM8EMJ3</accession>
<dbReference type="RefSeq" id="WP_281999780.1">
    <property type="nucleotide sequence ID" value="NZ_AP027151.1"/>
</dbReference>
<dbReference type="CDD" id="cd19982">
    <property type="entry name" value="PBP1_ABC_ligand_binding-like"/>
    <property type="match status" value="1"/>
</dbReference>
<gene>
    <name evidence="5" type="ORF">GURASL_25770</name>
</gene>
<feature type="domain" description="Leucine-binding protein" evidence="4">
    <location>
        <begin position="25"/>
        <end position="363"/>
    </location>
</feature>
<evidence type="ECO:0000256" key="2">
    <source>
        <dbReference type="ARBA" id="ARBA00022729"/>
    </source>
</evidence>
<dbReference type="SUPFAM" id="SSF53822">
    <property type="entry name" value="Periplasmic binding protein-like I"/>
    <property type="match status" value="1"/>
</dbReference>
<dbReference type="PANTHER" id="PTHR30483">
    <property type="entry name" value="LEUCINE-SPECIFIC-BINDING PROTEIN"/>
    <property type="match status" value="1"/>
</dbReference>
<evidence type="ECO:0000313" key="6">
    <source>
        <dbReference type="Proteomes" id="UP001317705"/>
    </source>
</evidence>
<evidence type="ECO:0000313" key="5">
    <source>
        <dbReference type="EMBL" id="BDV43654.1"/>
    </source>
</evidence>
<dbReference type="InterPro" id="IPR028081">
    <property type="entry name" value="Leu-bd"/>
</dbReference>
<dbReference type="Proteomes" id="UP001317705">
    <property type="component" value="Chromosome"/>
</dbReference>
<dbReference type="EMBL" id="AP027151">
    <property type="protein sequence ID" value="BDV43654.1"/>
    <property type="molecule type" value="Genomic_DNA"/>
</dbReference>
<feature type="signal peptide" evidence="3">
    <location>
        <begin position="1"/>
        <end position="22"/>
    </location>
</feature>
<dbReference type="InterPro" id="IPR051010">
    <property type="entry name" value="BCAA_transport"/>
</dbReference>
<dbReference type="PANTHER" id="PTHR30483:SF37">
    <property type="entry name" value="ABC TRANSPORTER SUBSTRATE-BINDING PROTEIN"/>
    <property type="match status" value="1"/>
</dbReference>
<keyword evidence="2 3" id="KW-0732">Signal</keyword>
<dbReference type="InterPro" id="IPR028082">
    <property type="entry name" value="Peripla_BP_I"/>
</dbReference>
<proteinExistence type="inferred from homology"/>
<keyword evidence="6" id="KW-1185">Reference proteome</keyword>
<organism evidence="5 6">
    <name type="scientific">Geotalea uraniireducens</name>
    <dbReference type="NCBI Taxonomy" id="351604"/>
    <lineage>
        <taxon>Bacteria</taxon>
        <taxon>Pseudomonadati</taxon>
        <taxon>Thermodesulfobacteriota</taxon>
        <taxon>Desulfuromonadia</taxon>
        <taxon>Geobacterales</taxon>
        <taxon>Geobacteraceae</taxon>
        <taxon>Geotalea</taxon>
    </lineage>
</organism>
<protein>
    <submittedName>
        <fullName evidence="5">Branched-chain amino acid ABC transporter substrate-binding protein</fullName>
    </submittedName>
</protein>
<sequence length="386" mass="42375">MIKKLVSCALAAALALPSLAPAATTVKIGVINSMTGPEAPIGENLTNGIKLAQEDLKKKGITADLIWEDDTGKPQIAMSAMEKLATRDNVTGVVGPYTSACSNAVAKLAEKYKVPQLIPAAAKEEITRQGFKWVYRLNAPADQYASSLIDAATSLGKPKTIAFIYENTDFGTSTVKTAKEYVAKKGLRVVADEPYSKGSPDYRSTLTKIKALNPDLVFMVSYVADAILLMRQAREIGLQPQAFLGGGAGFTTVQFAKEREISNYVLSCTQWTDDVNWPGAKEFGKRYKAKFGKEPTYHAACAYEAMMIMAETAAKAKGDREKTRADLKSGKWNGIMGEVKFTEYDGFTNQNRHQMLVQQLQGGKYETVFPKQFATRKAVYPFPRWR</sequence>
<dbReference type="Gene3D" id="3.40.50.2300">
    <property type="match status" value="2"/>
</dbReference>
<name>A0ABM8EMJ3_9BACT</name>
<dbReference type="Pfam" id="PF13458">
    <property type="entry name" value="Peripla_BP_6"/>
    <property type="match status" value="1"/>
</dbReference>